<evidence type="ECO:0000259" key="6">
    <source>
        <dbReference type="Pfam" id="PF00155"/>
    </source>
</evidence>
<evidence type="ECO:0000256" key="5">
    <source>
        <dbReference type="ARBA" id="ARBA00037974"/>
    </source>
</evidence>
<evidence type="ECO:0000256" key="1">
    <source>
        <dbReference type="ARBA" id="ARBA00001933"/>
    </source>
</evidence>
<dbReference type="NCBIfam" id="TIGR04350">
    <property type="entry name" value="C_S_lyase_PatB"/>
    <property type="match status" value="1"/>
</dbReference>
<dbReference type="RefSeq" id="WP_089740856.1">
    <property type="nucleotide sequence ID" value="NZ_FOGL01000010.1"/>
</dbReference>
<dbReference type="PANTHER" id="PTHR43525">
    <property type="entry name" value="PROTEIN MALY"/>
    <property type="match status" value="1"/>
</dbReference>
<dbReference type="Pfam" id="PF00155">
    <property type="entry name" value="Aminotran_1_2"/>
    <property type="match status" value="1"/>
</dbReference>
<evidence type="ECO:0000256" key="3">
    <source>
        <dbReference type="ARBA" id="ARBA00022898"/>
    </source>
</evidence>
<evidence type="ECO:0000256" key="4">
    <source>
        <dbReference type="ARBA" id="ARBA00023239"/>
    </source>
</evidence>
<dbReference type="PANTHER" id="PTHR43525:SF1">
    <property type="entry name" value="PROTEIN MALY"/>
    <property type="match status" value="1"/>
</dbReference>
<dbReference type="EC" id="4.4.1.13" evidence="2"/>
<evidence type="ECO:0000313" key="7">
    <source>
        <dbReference type="EMBL" id="SER77865.1"/>
    </source>
</evidence>
<gene>
    <name evidence="7" type="ORF">SAMN04487944_1106</name>
</gene>
<proteinExistence type="inferred from homology"/>
<dbReference type="InterPro" id="IPR004839">
    <property type="entry name" value="Aminotransferase_I/II_large"/>
</dbReference>
<dbReference type="Proteomes" id="UP000199687">
    <property type="component" value="Unassembled WGS sequence"/>
</dbReference>
<dbReference type="InterPro" id="IPR015422">
    <property type="entry name" value="PyrdxlP-dep_Trfase_small"/>
</dbReference>
<name>A0A1H9RZR4_9BACI</name>
<comment type="similarity">
    <text evidence="5">Belongs to the class-II pyridoxal-phosphate-dependent aminotransferase family. MalY/PatB cystathionine beta-lyase subfamily.</text>
</comment>
<sequence length="394" mass="45300">MNQQFEQIIDRKNTRAAKWDLVKQLYGSEDVLPMWVADMDFQAPEAVTSALSKRAEHGIFGYTMTDKEINKAVTDWLSYKHEWEIHNSWLLYSPGVITTLHMAIQTLTEKGDKVMIQTPVYPPFYQIVNIHERQLVKNQLQLVDGKYEIDFEDMENQFKKGVKAFILCNPHNPVGRVWTRTELEKMISLCLKYNVYILADEIHADLVYEPNKHIPIASLNDAVLQQSVTCMSPTKTFNLAGLQVSYAVIPNKEIRKSMEERFHMQGIHGLNTMGIVALEAAYNEGKQWLTNLSEQLKVNLDYVTSSLEQRDDISVIKPEGTYLVWLDFRALNLSQDELRKFLQEKAKIGLNDGITFGDEGTGFMRINIATPLELVKEGIQRLIAALDERKKEEE</sequence>
<dbReference type="OrthoDB" id="9802872at2"/>
<dbReference type="InterPro" id="IPR027619">
    <property type="entry name" value="C-S_lyase_PatB-like"/>
</dbReference>
<dbReference type="InterPro" id="IPR051798">
    <property type="entry name" value="Class-II_PLP-Dep_Aminotrans"/>
</dbReference>
<dbReference type="EMBL" id="FOGL01000010">
    <property type="protein sequence ID" value="SER77865.1"/>
    <property type="molecule type" value="Genomic_DNA"/>
</dbReference>
<accession>A0A1H9RZR4</accession>
<dbReference type="InterPro" id="IPR015424">
    <property type="entry name" value="PyrdxlP-dep_Trfase"/>
</dbReference>
<dbReference type="Gene3D" id="3.90.1150.10">
    <property type="entry name" value="Aspartate Aminotransferase, domain 1"/>
    <property type="match status" value="1"/>
</dbReference>
<dbReference type="SUPFAM" id="SSF53383">
    <property type="entry name" value="PLP-dependent transferases"/>
    <property type="match status" value="1"/>
</dbReference>
<dbReference type="GO" id="GO:0047804">
    <property type="term" value="F:cysteine-S-conjugate beta-lyase activity"/>
    <property type="evidence" value="ECO:0007669"/>
    <property type="project" value="UniProtKB-EC"/>
</dbReference>
<comment type="cofactor">
    <cofactor evidence="1">
        <name>pyridoxal 5'-phosphate</name>
        <dbReference type="ChEBI" id="CHEBI:597326"/>
    </cofactor>
</comment>
<dbReference type="GO" id="GO:0030170">
    <property type="term" value="F:pyridoxal phosphate binding"/>
    <property type="evidence" value="ECO:0007669"/>
    <property type="project" value="InterPro"/>
</dbReference>
<feature type="domain" description="Aminotransferase class I/classII large" evidence="6">
    <location>
        <begin position="36"/>
        <end position="382"/>
    </location>
</feature>
<dbReference type="AlphaFoldDB" id="A0A1H9RZR4"/>
<dbReference type="CDD" id="cd00609">
    <property type="entry name" value="AAT_like"/>
    <property type="match status" value="1"/>
</dbReference>
<dbReference type="InterPro" id="IPR015421">
    <property type="entry name" value="PyrdxlP-dep_Trfase_major"/>
</dbReference>
<evidence type="ECO:0000313" key="8">
    <source>
        <dbReference type="Proteomes" id="UP000199687"/>
    </source>
</evidence>
<organism evidence="7 8">
    <name type="scientific">Gracilibacillus ureilyticus</name>
    <dbReference type="NCBI Taxonomy" id="531814"/>
    <lineage>
        <taxon>Bacteria</taxon>
        <taxon>Bacillati</taxon>
        <taxon>Bacillota</taxon>
        <taxon>Bacilli</taxon>
        <taxon>Bacillales</taxon>
        <taxon>Bacillaceae</taxon>
        <taxon>Gracilibacillus</taxon>
    </lineage>
</organism>
<protein>
    <recommendedName>
        <fullName evidence="2">cysteine-S-conjugate beta-lyase</fullName>
        <ecNumber evidence="2">4.4.1.13</ecNumber>
    </recommendedName>
</protein>
<keyword evidence="8" id="KW-1185">Reference proteome</keyword>
<dbReference type="STRING" id="531814.SAMN04487944_1106"/>
<keyword evidence="4 7" id="KW-0456">Lyase</keyword>
<evidence type="ECO:0000256" key="2">
    <source>
        <dbReference type="ARBA" id="ARBA00012224"/>
    </source>
</evidence>
<reference evidence="7 8" key="1">
    <citation type="submission" date="2016-10" db="EMBL/GenBank/DDBJ databases">
        <authorList>
            <person name="de Groot N.N."/>
        </authorList>
    </citation>
    <scope>NUCLEOTIDE SEQUENCE [LARGE SCALE GENOMIC DNA]</scope>
    <source>
        <strain evidence="7 8">CGMCC 1.7727</strain>
    </source>
</reference>
<dbReference type="Gene3D" id="3.40.640.10">
    <property type="entry name" value="Type I PLP-dependent aspartate aminotransferase-like (Major domain)"/>
    <property type="match status" value="1"/>
</dbReference>
<keyword evidence="3" id="KW-0663">Pyridoxal phosphate</keyword>